<dbReference type="SMART" id="SM00054">
    <property type="entry name" value="EFh"/>
    <property type="match status" value="1"/>
</dbReference>
<dbReference type="InterPro" id="IPR011992">
    <property type="entry name" value="EF-hand-dom_pair"/>
</dbReference>
<dbReference type="GO" id="GO:0005509">
    <property type="term" value="F:calcium ion binding"/>
    <property type="evidence" value="ECO:0007669"/>
    <property type="project" value="InterPro"/>
</dbReference>
<keyword evidence="4" id="KW-1185">Reference proteome</keyword>
<evidence type="ECO:0000256" key="1">
    <source>
        <dbReference type="ARBA" id="ARBA00022837"/>
    </source>
</evidence>
<dbReference type="PROSITE" id="PS50222">
    <property type="entry name" value="EF_HAND_2"/>
    <property type="match status" value="1"/>
</dbReference>
<evidence type="ECO:0000259" key="2">
    <source>
        <dbReference type="PROSITE" id="PS50222"/>
    </source>
</evidence>
<dbReference type="AlphaFoldDB" id="A0AA88QCE3"/>
<gene>
    <name evidence="3" type="ORF">RJ640_022742</name>
</gene>
<dbReference type="Gene3D" id="1.10.238.10">
    <property type="entry name" value="EF-hand"/>
    <property type="match status" value="1"/>
</dbReference>
<evidence type="ECO:0000313" key="4">
    <source>
        <dbReference type="Proteomes" id="UP001187471"/>
    </source>
</evidence>
<dbReference type="InterPro" id="IPR002048">
    <property type="entry name" value="EF_hand_dom"/>
</dbReference>
<dbReference type="Proteomes" id="UP001187471">
    <property type="component" value="Unassembled WGS sequence"/>
</dbReference>
<feature type="domain" description="EF-hand" evidence="2">
    <location>
        <begin position="18"/>
        <end position="53"/>
    </location>
</feature>
<keyword evidence="1" id="KW-0106">Calcium</keyword>
<sequence length="214" mass="23509">MELLQRIAMAHYQAGSDEVQQLARNFFRIMDSNGDGKIEMHEFLMFMTQEGYSCMGNSRIFDHRHNNSPSRFLDNYTLLEAKKNSDRNQLTYQPSTTVGQDGASMPWPQPSWLQSSWSRPPPSAISPAVVNWSWPPPSTSPGPGGVTNLNYNTLVQNFATAPPNLSPSTATAPPNLSPSTANSLVPINKWKVAFHALEMGLSIGSIGATLCTIL</sequence>
<dbReference type="SUPFAM" id="SSF47473">
    <property type="entry name" value="EF-hand"/>
    <property type="match status" value="1"/>
</dbReference>
<dbReference type="PROSITE" id="PS00018">
    <property type="entry name" value="EF_HAND_1"/>
    <property type="match status" value="1"/>
</dbReference>
<protein>
    <recommendedName>
        <fullName evidence="2">EF-hand domain-containing protein</fullName>
    </recommendedName>
</protein>
<name>A0AA88QCE3_9ASTE</name>
<evidence type="ECO:0000313" key="3">
    <source>
        <dbReference type="EMBL" id="KAK2966783.1"/>
    </source>
</evidence>
<dbReference type="EMBL" id="JAVXUO010003093">
    <property type="protein sequence ID" value="KAK2966783.1"/>
    <property type="molecule type" value="Genomic_DNA"/>
</dbReference>
<reference evidence="3" key="1">
    <citation type="submission" date="2022-12" db="EMBL/GenBank/DDBJ databases">
        <title>Draft genome assemblies for two species of Escallonia (Escalloniales).</title>
        <authorList>
            <person name="Chanderbali A."/>
            <person name="Dervinis C."/>
            <person name="Anghel I."/>
            <person name="Soltis D."/>
            <person name="Soltis P."/>
            <person name="Zapata F."/>
        </authorList>
    </citation>
    <scope>NUCLEOTIDE SEQUENCE</scope>
    <source>
        <strain evidence="3">UCBG92.1500</strain>
        <tissue evidence="3">Leaf</tissue>
    </source>
</reference>
<proteinExistence type="predicted"/>
<accession>A0AA88QCE3</accession>
<comment type="caution">
    <text evidence="3">The sequence shown here is derived from an EMBL/GenBank/DDBJ whole genome shotgun (WGS) entry which is preliminary data.</text>
</comment>
<organism evidence="3 4">
    <name type="scientific">Escallonia rubra</name>
    <dbReference type="NCBI Taxonomy" id="112253"/>
    <lineage>
        <taxon>Eukaryota</taxon>
        <taxon>Viridiplantae</taxon>
        <taxon>Streptophyta</taxon>
        <taxon>Embryophyta</taxon>
        <taxon>Tracheophyta</taxon>
        <taxon>Spermatophyta</taxon>
        <taxon>Magnoliopsida</taxon>
        <taxon>eudicotyledons</taxon>
        <taxon>Gunneridae</taxon>
        <taxon>Pentapetalae</taxon>
        <taxon>asterids</taxon>
        <taxon>campanulids</taxon>
        <taxon>Escalloniales</taxon>
        <taxon>Escalloniaceae</taxon>
        <taxon>Escallonia</taxon>
    </lineage>
</organism>
<dbReference type="InterPro" id="IPR018247">
    <property type="entry name" value="EF_Hand_1_Ca_BS"/>
</dbReference>